<proteinExistence type="predicted"/>
<dbReference type="EMBL" id="DSLA01000130">
    <property type="protein sequence ID" value="HEH36082.1"/>
    <property type="molecule type" value="Genomic_DNA"/>
</dbReference>
<name>A0A7J2TM15_ARCFL</name>
<accession>A0A7J2TM15</accession>
<evidence type="ECO:0000313" key="1">
    <source>
        <dbReference type="EMBL" id="HEH36082.1"/>
    </source>
</evidence>
<gene>
    <name evidence="1" type="ORF">ENP88_08145</name>
</gene>
<sequence>MLRTTLREVGDGERLPSVHTGRILKIPNFFLFNNPVVIYGNTISDEVVAYIKAQDFRPEFVEMMKNAIEEEGHKVVEVLHSPRHIRE</sequence>
<reference evidence="1" key="1">
    <citation type="journal article" date="2020" name="mSystems">
        <title>Genome- and Community-Level Interaction Insights into Carbon Utilization and Element Cycling Functions of Hydrothermarchaeota in Hydrothermal Sediment.</title>
        <authorList>
            <person name="Zhou Z."/>
            <person name="Liu Y."/>
            <person name="Xu W."/>
            <person name="Pan J."/>
            <person name="Luo Z.H."/>
            <person name="Li M."/>
        </authorList>
    </citation>
    <scope>NUCLEOTIDE SEQUENCE [LARGE SCALE GENOMIC DNA]</scope>
    <source>
        <strain evidence="1">SpSt-26</strain>
    </source>
</reference>
<dbReference type="AlphaFoldDB" id="A0A7J2TM15"/>
<comment type="caution">
    <text evidence="1">The sequence shown here is derived from an EMBL/GenBank/DDBJ whole genome shotgun (WGS) entry which is preliminary data.</text>
</comment>
<organism evidence="1">
    <name type="scientific">Archaeoglobus fulgidus</name>
    <dbReference type="NCBI Taxonomy" id="2234"/>
    <lineage>
        <taxon>Archaea</taxon>
        <taxon>Methanobacteriati</taxon>
        <taxon>Methanobacteriota</taxon>
        <taxon>Archaeoglobi</taxon>
        <taxon>Archaeoglobales</taxon>
        <taxon>Archaeoglobaceae</taxon>
        <taxon>Archaeoglobus</taxon>
    </lineage>
</organism>
<protein>
    <submittedName>
        <fullName evidence="1">Uncharacterized protein</fullName>
    </submittedName>
</protein>